<keyword evidence="5" id="KW-0752">Steroid biosynthesis</keyword>
<comment type="subcellular location">
    <subcellularLocation>
        <location evidence="1">Membrane</location>
        <topology evidence="1">Multi-pass membrane protein</topology>
    </subcellularLocation>
</comment>
<comment type="caution">
    <text evidence="16">The sequence shown here is derived from an EMBL/GenBank/DDBJ whole genome shotgun (WGS) entry which is preliminary data.</text>
</comment>
<keyword evidence="3" id="KW-0444">Lipid biosynthesis</keyword>
<protein>
    <recommendedName>
        <fullName evidence="15">EXPERA domain-containing protein</fullName>
    </recommendedName>
</protein>
<keyword evidence="11" id="KW-0753">Steroid metabolism</keyword>
<dbReference type="STRING" id="303698.A0A1V6SUF2"/>
<reference evidence="17" key="1">
    <citation type="journal article" date="2017" name="Nat. Microbiol.">
        <title>Global analysis of biosynthetic gene clusters reveals vast potential of secondary metabolite production in Penicillium species.</title>
        <authorList>
            <person name="Nielsen J.C."/>
            <person name="Grijseels S."/>
            <person name="Prigent S."/>
            <person name="Ji B."/>
            <person name="Dainat J."/>
            <person name="Nielsen K.F."/>
            <person name="Frisvad J.C."/>
            <person name="Workman M."/>
            <person name="Nielsen J."/>
        </authorList>
    </citation>
    <scope>NUCLEOTIDE SEQUENCE [LARGE SCALE GENOMIC DNA]</scope>
    <source>
        <strain evidence="17">IBT 24891</strain>
    </source>
</reference>
<keyword evidence="7" id="KW-0756">Sterol biosynthesis</keyword>
<evidence type="ECO:0000256" key="10">
    <source>
        <dbReference type="ARBA" id="ARBA00023166"/>
    </source>
</evidence>
<keyword evidence="10" id="KW-1207">Sterol metabolism</keyword>
<dbReference type="PANTHER" id="PTHR14207">
    <property type="entry name" value="STEROL ISOMERASE"/>
    <property type="match status" value="1"/>
</dbReference>
<dbReference type="InterPro" id="IPR033118">
    <property type="entry name" value="EXPERA"/>
</dbReference>
<evidence type="ECO:0000256" key="12">
    <source>
        <dbReference type="ARBA" id="ARBA00023235"/>
    </source>
</evidence>
<evidence type="ECO:0000256" key="1">
    <source>
        <dbReference type="ARBA" id="ARBA00004141"/>
    </source>
</evidence>
<feature type="transmembrane region" description="Helical" evidence="14">
    <location>
        <begin position="70"/>
        <end position="89"/>
    </location>
</feature>
<dbReference type="GO" id="GO:0047750">
    <property type="term" value="F:cholestenol delta-isomerase activity"/>
    <property type="evidence" value="ECO:0007669"/>
    <property type="project" value="InterPro"/>
</dbReference>
<proteinExistence type="inferred from homology"/>
<evidence type="ECO:0000256" key="2">
    <source>
        <dbReference type="ARBA" id="ARBA00008337"/>
    </source>
</evidence>
<dbReference type="Pfam" id="PF05241">
    <property type="entry name" value="EBP"/>
    <property type="match status" value="1"/>
</dbReference>
<evidence type="ECO:0000256" key="8">
    <source>
        <dbReference type="ARBA" id="ARBA00023098"/>
    </source>
</evidence>
<dbReference type="GO" id="GO:0005783">
    <property type="term" value="C:endoplasmic reticulum"/>
    <property type="evidence" value="ECO:0007669"/>
    <property type="project" value="TreeGrafter"/>
</dbReference>
<keyword evidence="8" id="KW-0443">Lipid metabolism</keyword>
<accession>A0A1V6SUF2</accession>
<evidence type="ECO:0000256" key="5">
    <source>
        <dbReference type="ARBA" id="ARBA00022955"/>
    </source>
</evidence>
<dbReference type="Proteomes" id="UP000191285">
    <property type="component" value="Unassembled WGS sequence"/>
</dbReference>
<evidence type="ECO:0000313" key="16">
    <source>
        <dbReference type="EMBL" id="OQE17661.1"/>
    </source>
</evidence>
<evidence type="ECO:0000256" key="3">
    <source>
        <dbReference type="ARBA" id="ARBA00022516"/>
    </source>
</evidence>
<gene>
    <name evidence="16" type="ORF">PENSTE_c020G07181</name>
</gene>
<sequence length="235" mass="27069">MSDCRIKTSDMHSHPYYPQGAAIVGYSPNQTSLLELLVKASGCCAALLGLTWAVVSYLRPSLRVADRIAILWFVLSGSLHCFFEGYFMIHHDHMAEAQDFLGQLWKEYALSDSRYMTSDTLVLCMETMTVLLWGPLCFVVAYLVATQHSLRHPMQLIVCMSHLYGDTLYYATSLFDDYVNGVPYCRPEPYYFWLYYFFMNFIWIVIPGYYFLKSISVMSAAIQAQQVSDEQHKNQ</sequence>
<dbReference type="PROSITE" id="PS51751">
    <property type="entry name" value="EXPERA"/>
    <property type="match status" value="1"/>
</dbReference>
<keyword evidence="12" id="KW-0413">Isomerase</keyword>
<dbReference type="GO" id="GO:0000247">
    <property type="term" value="F:C-8 sterol isomerase activity"/>
    <property type="evidence" value="ECO:0007669"/>
    <property type="project" value="TreeGrafter"/>
</dbReference>
<dbReference type="GO" id="GO:0004769">
    <property type="term" value="F:steroid Delta-isomerase activity"/>
    <property type="evidence" value="ECO:0007669"/>
    <property type="project" value="TreeGrafter"/>
</dbReference>
<feature type="transmembrane region" description="Helical" evidence="14">
    <location>
        <begin position="36"/>
        <end position="58"/>
    </location>
</feature>
<dbReference type="AlphaFoldDB" id="A0A1V6SUF2"/>
<dbReference type="InterPro" id="IPR007905">
    <property type="entry name" value="EBP"/>
</dbReference>
<feature type="transmembrane region" description="Helical" evidence="14">
    <location>
        <begin position="156"/>
        <end position="172"/>
    </location>
</feature>
<keyword evidence="17" id="KW-1185">Reference proteome</keyword>
<evidence type="ECO:0000256" key="13">
    <source>
        <dbReference type="PROSITE-ProRule" id="PRU01087"/>
    </source>
</evidence>
<dbReference type="GO" id="GO:0016126">
    <property type="term" value="P:sterol biosynthetic process"/>
    <property type="evidence" value="ECO:0007669"/>
    <property type="project" value="UniProtKB-KW"/>
</dbReference>
<keyword evidence="9 13" id="KW-0472">Membrane</keyword>
<keyword evidence="4 13" id="KW-0812">Transmembrane</keyword>
<evidence type="ECO:0000256" key="7">
    <source>
        <dbReference type="ARBA" id="ARBA00023011"/>
    </source>
</evidence>
<name>A0A1V6SUF2_9EURO</name>
<evidence type="ECO:0000256" key="11">
    <source>
        <dbReference type="ARBA" id="ARBA00023221"/>
    </source>
</evidence>
<keyword evidence="6 13" id="KW-1133">Transmembrane helix</keyword>
<organism evidence="16 17">
    <name type="scientific">Penicillium steckii</name>
    <dbReference type="NCBI Taxonomy" id="303698"/>
    <lineage>
        <taxon>Eukaryota</taxon>
        <taxon>Fungi</taxon>
        <taxon>Dikarya</taxon>
        <taxon>Ascomycota</taxon>
        <taxon>Pezizomycotina</taxon>
        <taxon>Eurotiomycetes</taxon>
        <taxon>Eurotiomycetidae</taxon>
        <taxon>Eurotiales</taxon>
        <taxon>Aspergillaceae</taxon>
        <taxon>Penicillium</taxon>
    </lineage>
</organism>
<evidence type="ECO:0000256" key="9">
    <source>
        <dbReference type="ARBA" id="ARBA00023136"/>
    </source>
</evidence>
<evidence type="ECO:0000256" key="14">
    <source>
        <dbReference type="SAM" id="Phobius"/>
    </source>
</evidence>
<feature type="transmembrane region" description="Helical" evidence="14">
    <location>
        <begin position="192"/>
        <end position="212"/>
    </location>
</feature>
<feature type="domain" description="EXPERA" evidence="15">
    <location>
        <begin position="65"/>
        <end position="211"/>
    </location>
</feature>
<dbReference type="GO" id="GO:0016020">
    <property type="term" value="C:membrane"/>
    <property type="evidence" value="ECO:0007669"/>
    <property type="project" value="UniProtKB-SubCell"/>
</dbReference>
<feature type="transmembrane region" description="Helical" evidence="14">
    <location>
        <begin position="120"/>
        <end position="144"/>
    </location>
</feature>
<dbReference type="EMBL" id="MLKD01000020">
    <property type="protein sequence ID" value="OQE17661.1"/>
    <property type="molecule type" value="Genomic_DNA"/>
</dbReference>
<evidence type="ECO:0000256" key="6">
    <source>
        <dbReference type="ARBA" id="ARBA00022989"/>
    </source>
</evidence>
<evidence type="ECO:0000259" key="15">
    <source>
        <dbReference type="PROSITE" id="PS51751"/>
    </source>
</evidence>
<dbReference type="PANTHER" id="PTHR14207:SF0">
    <property type="entry name" value="3-BETA-HYDROXYSTEROID-DELTA(8),DELTA(7)-ISOMERASE"/>
    <property type="match status" value="1"/>
</dbReference>
<evidence type="ECO:0000256" key="4">
    <source>
        <dbReference type="ARBA" id="ARBA00022692"/>
    </source>
</evidence>
<dbReference type="OrthoDB" id="58557at2759"/>
<evidence type="ECO:0000313" key="17">
    <source>
        <dbReference type="Proteomes" id="UP000191285"/>
    </source>
</evidence>
<comment type="similarity">
    <text evidence="2">Belongs to the EBP family.</text>
</comment>